<feature type="signal peptide" evidence="1">
    <location>
        <begin position="1"/>
        <end position="20"/>
    </location>
</feature>
<organism evidence="2 3">
    <name type="scientific">Verruconis gallopava</name>
    <dbReference type="NCBI Taxonomy" id="253628"/>
    <lineage>
        <taxon>Eukaryota</taxon>
        <taxon>Fungi</taxon>
        <taxon>Dikarya</taxon>
        <taxon>Ascomycota</taxon>
        <taxon>Pezizomycotina</taxon>
        <taxon>Dothideomycetes</taxon>
        <taxon>Pleosporomycetidae</taxon>
        <taxon>Venturiales</taxon>
        <taxon>Sympoventuriaceae</taxon>
        <taxon>Verruconis</taxon>
    </lineage>
</organism>
<dbReference type="HOGENOM" id="CLU_1483103_0_0_1"/>
<feature type="chain" id="PRO_5002238702" evidence="1">
    <location>
        <begin position="21"/>
        <end position="182"/>
    </location>
</feature>
<accession>A0A0D2AY23</accession>
<sequence length="182" mass="19516">MRFPIVTLTIFTGVCFLAQAKPLNVHAIPLVLGEDSFNATTNATMDFLGFTERRSTSISCGNIGQYASVHGGNPPAVHSTYAGISSLLSDLHCVFGKPGQTQRVACVGSGDDLTSIYVVNNNKRAHSAPCYWLGPFAYDILGGCCKAGHPCTDPSSKVRWGPALGRWKEFDIYFVAEPSGHC</sequence>
<keyword evidence="1" id="KW-0732">Signal</keyword>
<evidence type="ECO:0000313" key="3">
    <source>
        <dbReference type="Proteomes" id="UP000053259"/>
    </source>
</evidence>
<dbReference type="EMBL" id="KN847542">
    <property type="protein sequence ID" value="KIW04014.1"/>
    <property type="molecule type" value="Genomic_DNA"/>
</dbReference>
<dbReference type="RefSeq" id="XP_016213883.1">
    <property type="nucleotide sequence ID" value="XM_016358265.1"/>
</dbReference>
<evidence type="ECO:0000313" key="2">
    <source>
        <dbReference type="EMBL" id="KIW04014.1"/>
    </source>
</evidence>
<name>A0A0D2AY23_9PEZI</name>
<dbReference type="Proteomes" id="UP000053259">
    <property type="component" value="Unassembled WGS sequence"/>
</dbReference>
<dbReference type="GeneID" id="27312813"/>
<dbReference type="InParanoid" id="A0A0D2AY23"/>
<reference evidence="2 3" key="1">
    <citation type="submission" date="2015-01" db="EMBL/GenBank/DDBJ databases">
        <title>The Genome Sequence of Ochroconis gallopava CBS43764.</title>
        <authorList>
            <consortium name="The Broad Institute Genomics Platform"/>
            <person name="Cuomo C."/>
            <person name="de Hoog S."/>
            <person name="Gorbushina A."/>
            <person name="Stielow B."/>
            <person name="Teixiera M."/>
            <person name="Abouelleil A."/>
            <person name="Chapman S.B."/>
            <person name="Priest M."/>
            <person name="Young S.K."/>
            <person name="Wortman J."/>
            <person name="Nusbaum C."/>
            <person name="Birren B."/>
        </authorList>
    </citation>
    <scope>NUCLEOTIDE SEQUENCE [LARGE SCALE GENOMIC DNA]</scope>
    <source>
        <strain evidence="2 3">CBS 43764</strain>
    </source>
</reference>
<proteinExistence type="predicted"/>
<protein>
    <submittedName>
        <fullName evidence="2">Uncharacterized protein</fullName>
    </submittedName>
</protein>
<dbReference type="AlphaFoldDB" id="A0A0D2AY23"/>
<keyword evidence="3" id="KW-1185">Reference proteome</keyword>
<dbReference type="VEuPathDB" id="FungiDB:PV09_04840"/>
<evidence type="ECO:0000256" key="1">
    <source>
        <dbReference type="SAM" id="SignalP"/>
    </source>
</evidence>
<gene>
    <name evidence="2" type="ORF">PV09_04840</name>
</gene>